<dbReference type="Proteomes" id="UP001596203">
    <property type="component" value="Unassembled WGS sequence"/>
</dbReference>
<sequence length="169" mass="18591">MQDDDVEAVVSRLNQALAPIAETPVDIDDPNWVEKMRQAPSALVRAGVADEAETALGTLLSRYGEGDESTRTAIRELFARYRSFRWAVGPSYPADTPDRFRGWLLLLSARDQGADTRDELLTLSDVCREATAAGVEIGPILHEVAALSSDVDRYGMGSMRNILLRCVPR</sequence>
<protein>
    <submittedName>
        <fullName evidence="1">Uncharacterized protein</fullName>
    </submittedName>
</protein>
<gene>
    <name evidence="1" type="ORF">ACFP2T_22190</name>
</gene>
<accession>A0ABW1KDI7</accession>
<organism evidence="1 2">
    <name type="scientific">Plantactinospora solaniradicis</name>
    <dbReference type="NCBI Taxonomy" id="1723736"/>
    <lineage>
        <taxon>Bacteria</taxon>
        <taxon>Bacillati</taxon>
        <taxon>Actinomycetota</taxon>
        <taxon>Actinomycetes</taxon>
        <taxon>Micromonosporales</taxon>
        <taxon>Micromonosporaceae</taxon>
        <taxon>Plantactinospora</taxon>
    </lineage>
</organism>
<dbReference type="EMBL" id="JBHSPR010000018">
    <property type="protein sequence ID" value="MFC6018904.1"/>
    <property type="molecule type" value="Genomic_DNA"/>
</dbReference>
<dbReference type="RefSeq" id="WP_377424660.1">
    <property type="nucleotide sequence ID" value="NZ_JBHSPR010000018.1"/>
</dbReference>
<comment type="caution">
    <text evidence="1">The sequence shown here is derived from an EMBL/GenBank/DDBJ whole genome shotgun (WGS) entry which is preliminary data.</text>
</comment>
<reference evidence="2" key="1">
    <citation type="journal article" date="2019" name="Int. J. Syst. Evol. Microbiol.">
        <title>The Global Catalogue of Microorganisms (GCM) 10K type strain sequencing project: providing services to taxonomists for standard genome sequencing and annotation.</title>
        <authorList>
            <consortium name="The Broad Institute Genomics Platform"/>
            <consortium name="The Broad Institute Genome Sequencing Center for Infectious Disease"/>
            <person name="Wu L."/>
            <person name="Ma J."/>
        </authorList>
    </citation>
    <scope>NUCLEOTIDE SEQUENCE [LARGE SCALE GENOMIC DNA]</scope>
    <source>
        <strain evidence="2">ZS-35-S2</strain>
    </source>
</reference>
<proteinExistence type="predicted"/>
<name>A0ABW1KDI7_9ACTN</name>
<evidence type="ECO:0000313" key="1">
    <source>
        <dbReference type="EMBL" id="MFC6018904.1"/>
    </source>
</evidence>
<keyword evidence="2" id="KW-1185">Reference proteome</keyword>
<evidence type="ECO:0000313" key="2">
    <source>
        <dbReference type="Proteomes" id="UP001596203"/>
    </source>
</evidence>